<dbReference type="Proteomes" id="UP000490922">
    <property type="component" value="Unassembled WGS sequence"/>
</dbReference>
<dbReference type="PRINTS" id="PR00455">
    <property type="entry name" value="HTHTETR"/>
</dbReference>
<evidence type="ECO:0000313" key="5">
    <source>
        <dbReference type="Proteomes" id="UP000490922"/>
    </source>
</evidence>
<reference evidence="4 5" key="1">
    <citation type="submission" date="2019-09" db="EMBL/GenBank/DDBJ databases">
        <title>Flavobacterium sp. nov., isolated from glacier ice.</title>
        <authorList>
            <person name="Liu Q."/>
        </authorList>
    </citation>
    <scope>NUCLEOTIDE SEQUENCE [LARGE SCALE GENOMIC DNA]</scope>
    <source>
        <strain evidence="4 5">NBRC 112527</strain>
    </source>
</reference>
<evidence type="ECO:0000256" key="2">
    <source>
        <dbReference type="PROSITE-ProRule" id="PRU00335"/>
    </source>
</evidence>
<dbReference type="InterPro" id="IPR050624">
    <property type="entry name" value="HTH-type_Tx_Regulator"/>
</dbReference>
<organism evidence="4 5">
    <name type="scientific">Flavobacterium luteum</name>
    <dbReference type="NCBI Taxonomy" id="2026654"/>
    <lineage>
        <taxon>Bacteria</taxon>
        <taxon>Pseudomonadati</taxon>
        <taxon>Bacteroidota</taxon>
        <taxon>Flavobacteriia</taxon>
        <taxon>Flavobacteriales</taxon>
        <taxon>Flavobacteriaceae</taxon>
        <taxon>Flavobacterium</taxon>
    </lineage>
</organism>
<dbReference type="Gene3D" id="1.10.357.10">
    <property type="entry name" value="Tetracycline Repressor, domain 2"/>
    <property type="match status" value="1"/>
</dbReference>
<dbReference type="Pfam" id="PF00440">
    <property type="entry name" value="TetR_N"/>
    <property type="match status" value="1"/>
</dbReference>
<dbReference type="InterPro" id="IPR001647">
    <property type="entry name" value="HTH_TetR"/>
</dbReference>
<name>A0A7J5AIL2_9FLAO</name>
<feature type="domain" description="HTH tetR-type" evidence="3">
    <location>
        <begin position="1"/>
        <end position="59"/>
    </location>
</feature>
<dbReference type="OrthoDB" id="881297at2"/>
<keyword evidence="1 2" id="KW-0238">DNA-binding</keyword>
<dbReference type="SUPFAM" id="SSF48498">
    <property type="entry name" value="Tetracyclin repressor-like, C-terminal domain"/>
    <property type="match status" value="1"/>
</dbReference>
<dbReference type="PANTHER" id="PTHR43479">
    <property type="entry name" value="ACREF/ENVCD OPERON REPRESSOR-RELATED"/>
    <property type="match status" value="1"/>
</dbReference>
<accession>A0A7J5AIL2</accession>
<dbReference type="RefSeq" id="WP_151106843.1">
    <property type="nucleotide sequence ID" value="NZ_WAEM01000002.1"/>
</dbReference>
<evidence type="ECO:0000313" key="4">
    <source>
        <dbReference type="EMBL" id="KAB1156849.1"/>
    </source>
</evidence>
<dbReference type="GO" id="GO:0003677">
    <property type="term" value="F:DNA binding"/>
    <property type="evidence" value="ECO:0007669"/>
    <property type="project" value="UniProtKB-UniRule"/>
</dbReference>
<proteinExistence type="predicted"/>
<dbReference type="SUPFAM" id="SSF46689">
    <property type="entry name" value="Homeodomain-like"/>
    <property type="match status" value="1"/>
</dbReference>
<dbReference type="InterPro" id="IPR036271">
    <property type="entry name" value="Tet_transcr_reg_TetR-rel_C_sf"/>
</dbReference>
<keyword evidence="5" id="KW-1185">Reference proteome</keyword>
<dbReference type="EMBL" id="WAEM01000002">
    <property type="protein sequence ID" value="KAB1156849.1"/>
    <property type="molecule type" value="Genomic_DNA"/>
</dbReference>
<dbReference type="PANTHER" id="PTHR43479:SF11">
    <property type="entry name" value="ACREF_ENVCD OPERON REPRESSOR-RELATED"/>
    <property type="match status" value="1"/>
</dbReference>
<evidence type="ECO:0000256" key="1">
    <source>
        <dbReference type="ARBA" id="ARBA00023125"/>
    </source>
</evidence>
<evidence type="ECO:0000259" key="3">
    <source>
        <dbReference type="PROSITE" id="PS50977"/>
    </source>
</evidence>
<dbReference type="AlphaFoldDB" id="A0A7J5AIL2"/>
<dbReference type="Gene3D" id="1.10.10.60">
    <property type="entry name" value="Homeodomain-like"/>
    <property type="match status" value="1"/>
</dbReference>
<dbReference type="InterPro" id="IPR009057">
    <property type="entry name" value="Homeodomain-like_sf"/>
</dbReference>
<sequence length="201" mass="23362">MENKIIEKATEMYLTLGFKSVTMDDIASEMGISKKTIYHHFENKNDLVEAVTLSLFETISCGIDEIMTLDKNPIEELFIIKDFVMKNLKNESTSPIYQLQKYYPQIHKTLMSRQFEKMGDCVIDNLRKGIEQGLFRNDINLELIGRFYFAGMTSIKDAELFNPIQFSTKEVQETYLEYHLRGITTIKGVVVLEHLLKNKNQ</sequence>
<dbReference type="PROSITE" id="PS50977">
    <property type="entry name" value="HTH_TETR_2"/>
    <property type="match status" value="1"/>
</dbReference>
<comment type="caution">
    <text evidence="4">The sequence shown here is derived from an EMBL/GenBank/DDBJ whole genome shotgun (WGS) entry which is preliminary data.</text>
</comment>
<feature type="DNA-binding region" description="H-T-H motif" evidence="2">
    <location>
        <begin position="22"/>
        <end position="41"/>
    </location>
</feature>
<protein>
    <submittedName>
        <fullName evidence="4">TetR/AcrR family transcriptional regulator</fullName>
    </submittedName>
</protein>
<gene>
    <name evidence="4" type="ORF">F6464_05725</name>
</gene>